<accession>A0A226HGD5</accession>
<evidence type="ECO:0000256" key="2">
    <source>
        <dbReference type="SAM" id="SignalP"/>
    </source>
</evidence>
<evidence type="ECO:0000313" key="5">
    <source>
        <dbReference type="Proteomes" id="UP000198345"/>
    </source>
</evidence>
<evidence type="ECO:0000313" key="4">
    <source>
        <dbReference type="EMBL" id="OXA93399.1"/>
    </source>
</evidence>
<feature type="signal peptide" evidence="2">
    <location>
        <begin position="1"/>
        <end position="22"/>
    </location>
</feature>
<feature type="domain" description="Secretion system C-terminal sorting" evidence="3">
    <location>
        <begin position="190"/>
        <end position="260"/>
    </location>
</feature>
<dbReference type="RefSeq" id="WP_089049119.1">
    <property type="nucleotide sequence ID" value="NZ_FXTV01000020.1"/>
</dbReference>
<keyword evidence="1 2" id="KW-0732">Signal</keyword>
<protein>
    <recommendedName>
        <fullName evidence="3">Secretion system C-terminal sorting domain-containing protein</fullName>
    </recommendedName>
</protein>
<proteinExistence type="predicted"/>
<sequence>MRKITLGLIATISISAMSFGQATLENSYTSDWASSQKDWGVLDSTGGPLNAFNVESGIYYYTLEIPYDNLAINIMRIYNEQHTLVKTVNLPTRPRRIHFITDKLFNQDNLIEILYDGSSNLTLINENSTVLQTIQDRQHVRIIKTTNNNYKLVASTNSSDNKLLYDVYSLSGSLSVPQQEEYLKKSFVGYPNPTDSIINITNKLANGEKGILEVFDTNGKKVITKNITGGSDEINLDVTQLNSGVYIYKLNGQTNKFIKK</sequence>
<keyword evidence="5" id="KW-1185">Reference proteome</keyword>
<evidence type="ECO:0000259" key="3">
    <source>
        <dbReference type="Pfam" id="PF18962"/>
    </source>
</evidence>
<dbReference type="Proteomes" id="UP000198345">
    <property type="component" value="Unassembled WGS sequence"/>
</dbReference>
<dbReference type="AlphaFoldDB" id="A0A226HGD5"/>
<comment type="caution">
    <text evidence="4">The sequence shown here is derived from an EMBL/GenBank/DDBJ whole genome shotgun (WGS) entry which is preliminary data.</text>
</comment>
<dbReference type="EMBL" id="MUGW01000014">
    <property type="protein sequence ID" value="OXA93399.1"/>
    <property type="molecule type" value="Genomic_DNA"/>
</dbReference>
<gene>
    <name evidence="4" type="ORF">B0A66_06900</name>
</gene>
<organism evidence="4 5">
    <name type="scientific">Flavobacterium hercynium</name>
    <dbReference type="NCBI Taxonomy" id="387094"/>
    <lineage>
        <taxon>Bacteria</taxon>
        <taxon>Pseudomonadati</taxon>
        <taxon>Bacteroidota</taxon>
        <taxon>Flavobacteriia</taxon>
        <taxon>Flavobacteriales</taxon>
        <taxon>Flavobacteriaceae</taxon>
        <taxon>Flavobacterium</taxon>
    </lineage>
</organism>
<dbReference type="Pfam" id="PF18962">
    <property type="entry name" value="Por_Secre_tail"/>
    <property type="match status" value="1"/>
</dbReference>
<reference evidence="4 5" key="1">
    <citation type="submission" date="2016-11" db="EMBL/GenBank/DDBJ databases">
        <title>Whole genomes of Flavobacteriaceae.</title>
        <authorList>
            <person name="Stine C."/>
            <person name="Li C."/>
            <person name="Tadesse D."/>
        </authorList>
    </citation>
    <scope>NUCLEOTIDE SEQUENCE [LARGE SCALE GENOMIC DNA]</scope>
    <source>
        <strain evidence="4 5">DSM 18292</strain>
    </source>
</reference>
<evidence type="ECO:0000256" key="1">
    <source>
        <dbReference type="ARBA" id="ARBA00022729"/>
    </source>
</evidence>
<feature type="chain" id="PRO_5012036547" description="Secretion system C-terminal sorting domain-containing protein" evidence="2">
    <location>
        <begin position="23"/>
        <end position="260"/>
    </location>
</feature>
<dbReference type="NCBIfam" id="TIGR04183">
    <property type="entry name" value="Por_Secre_tail"/>
    <property type="match status" value="1"/>
</dbReference>
<dbReference type="OrthoDB" id="1362150at2"/>
<name>A0A226HGD5_9FLAO</name>
<dbReference type="InterPro" id="IPR026444">
    <property type="entry name" value="Secre_tail"/>
</dbReference>